<evidence type="ECO:0000313" key="4">
    <source>
        <dbReference type="EMBL" id="TDC16550.1"/>
    </source>
</evidence>
<reference evidence="4 5" key="1">
    <citation type="submission" date="2019-03" db="EMBL/GenBank/DDBJ databases">
        <title>Draft genome sequences of novel Actinobacteria.</title>
        <authorList>
            <person name="Sahin N."/>
            <person name="Ay H."/>
            <person name="Saygin H."/>
        </authorList>
    </citation>
    <scope>NUCLEOTIDE SEQUENCE [LARGE SCALE GENOMIC DNA]</scope>
    <source>
        <strain evidence="4 5">DSM 45347</strain>
    </source>
</reference>
<evidence type="ECO:0000313" key="5">
    <source>
        <dbReference type="Proteomes" id="UP000295431"/>
    </source>
</evidence>
<keyword evidence="5" id="KW-1185">Reference proteome</keyword>
<protein>
    <recommendedName>
        <fullName evidence="6">DUF11 domain-containing protein</fullName>
    </recommendedName>
</protein>
<proteinExistence type="predicted"/>
<feature type="chain" id="PRO_5020405566" description="DUF11 domain-containing protein" evidence="3">
    <location>
        <begin position="28"/>
        <end position="350"/>
    </location>
</feature>
<organism evidence="4 5">
    <name type="scientific">Actinomadura bangladeshensis</name>
    <dbReference type="NCBI Taxonomy" id="453573"/>
    <lineage>
        <taxon>Bacteria</taxon>
        <taxon>Bacillati</taxon>
        <taxon>Actinomycetota</taxon>
        <taxon>Actinomycetes</taxon>
        <taxon>Streptosporangiales</taxon>
        <taxon>Thermomonosporaceae</taxon>
        <taxon>Actinomadura</taxon>
    </lineage>
</organism>
<name>A0A4R4P6V0_9ACTN</name>
<dbReference type="OrthoDB" id="3468585at2"/>
<feature type="region of interest" description="Disordered" evidence="1">
    <location>
        <begin position="328"/>
        <end position="350"/>
    </location>
</feature>
<feature type="compositionally biased region" description="Low complexity" evidence="1">
    <location>
        <begin position="191"/>
        <end position="215"/>
    </location>
</feature>
<dbReference type="EMBL" id="SMJW01000048">
    <property type="protein sequence ID" value="TDC16550.1"/>
    <property type="molecule type" value="Genomic_DNA"/>
</dbReference>
<keyword evidence="2" id="KW-0472">Membrane</keyword>
<evidence type="ECO:0008006" key="6">
    <source>
        <dbReference type="Google" id="ProtNLM"/>
    </source>
</evidence>
<gene>
    <name evidence="4" type="ORF">E1284_12275</name>
</gene>
<feature type="compositionally biased region" description="Basic residues" evidence="1">
    <location>
        <begin position="334"/>
        <end position="350"/>
    </location>
</feature>
<feature type="transmembrane region" description="Helical" evidence="2">
    <location>
        <begin position="303"/>
        <end position="320"/>
    </location>
</feature>
<evidence type="ECO:0000256" key="2">
    <source>
        <dbReference type="SAM" id="Phobius"/>
    </source>
</evidence>
<evidence type="ECO:0000256" key="1">
    <source>
        <dbReference type="SAM" id="MobiDB-lite"/>
    </source>
</evidence>
<feature type="compositionally biased region" description="Basic and acidic residues" evidence="1">
    <location>
        <begin position="166"/>
        <end position="175"/>
    </location>
</feature>
<evidence type="ECO:0000256" key="3">
    <source>
        <dbReference type="SAM" id="SignalP"/>
    </source>
</evidence>
<feature type="region of interest" description="Disordered" evidence="1">
    <location>
        <begin position="27"/>
        <end position="58"/>
    </location>
</feature>
<dbReference type="Proteomes" id="UP000295431">
    <property type="component" value="Unassembled WGS sequence"/>
</dbReference>
<accession>A0A4R4P6V0</accession>
<feature type="signal peptide" evidence="3">
    <location>
        <begin position="1"/>
        <end position="27"/>
    </location>
</feature>
<feature type="region of interest" description="Disordered" evidence="1">
    <location>
        <begin position="166"/>
        <end position="285"/>
    </location>
</feature>
<dbReference type="RefSeq" id="WP_131939173.1">
    <property type="nucleotide sequence ID" value="NZ_BAAAMX010000014.1"/>
</dbReference>
<dbReference type="AlphaFoldDB" id="A0A4R4P6V0"/>
<keyword evidence="2" id="KW-1133">Transmembrane helix</keyword>
<keyword evidence="3" id="KW-0732">Signal</keyword>
<keyword evidence="2" id="KW-0812">Transmembrane</keyword>
<comment type="caution">
    <text evidence="4">The sequence shown here is derived from an EMBL/GenBank/DDBJ whole genome shotgun (WGS) entry which is preliminary data.</text>
</comment>
<feature type="compositionally biased region" description="Low complexity" evidence="1">
    <location>
        <begin position="27"/>
        <end position="50"/>
    </location>
</feature>
<sequence length="350" mass="35110">MICRSAVKPVFIGLGTAAILATGGASALADATPSPSGSTSTSPAPADSASPSPPETPELVVGVKAKKAGAKADEKVGFTITAATTTGRATNVHVTEVVVSAKPTVKLDVTGACPPPAEADGCDFGSVDTEAKPIETFVSVPAKIEKLVSVTFSVTVEGTVVEATDETKEVKDSDTNKATVTFTPLPKETKSPTASPSRTPTKPSPSPSATKSSSGTSGGGSSGGSGSGGGSTSGGTSGYVPPSPNSSFDPRNPQVALPSIQAPSPSVAPSPAPGSATPQSRLQGNKAPVAQDITFERMASTQIAWLAALLVAFSLLLTQLRLGRRRVPAGAAAKRPKGSHRRPRRGMFGK</sequence>
<feature type="compositionally biased region" description="Gly residues" evidence="1">
    <location>
        <begin position="216"/>
        <end position="237"/>
    </location>
</feature>